<evidence type="ECO:0000256" key="1">
    <source>
        <dbReference type="SAM" id="Coils"/>
    </source>
</evidence>
<gene>
    <name evidence="3" type="ORF">Poli38472_003729</name>
</gene>
<reference evidence="3" key="1">
    <citation type="submission" date="2019-03" db="EMBL/GenBank/DDBJ databases">
        <title>Long read genome sequence of the mycoparasitic Pythium oligandrum ATCC 38472 isolated from sugarbeet rhizosphere.</title>
        <authorList>
            <person name="Gaulin E."/>
        </authorList>
    </citation>
    <scope>NUCLEOTIDE SEQUENCE</scope>
    <source>
        <strain evidence="3">ATCC 38472_TT</strain>
    </source>
</reference>
<feature type="region of interest" description="Disordered" evidence="2">
    <location>
        <begin position="1"/>
        <end position="29"/>
    </location>
</feature>
<feature type="compositionally biased region" description="Basic and acidic residues" evidence="2">
    <location>
        <begin position="215"/>
        <end position="228"/>
    </location>
</feature>
<protein>
    <submittedName>
        <fullName evidence="3">Uncharacterized protein</fullName>
    </submittedName>
</protein>
<feature type="coiled-coil region" evidence="1">
    <location>
        <begin position="51"/>
        <end position="85"/>
    </location>
</feature>
<feature type="coiled-coil region" evidence="1">
    <location>
        <begin position="144"/>
        <end position="171"/>
    </location>
</feature>
<proteinExistence type="predicted"/>
<comment type="caution">
    <text evidence="3">The sequence shown here is derived from an EMBL/GenBank/DDBJ whole genome shotgun (WGS) entry which is preliminary data.</text>
</comment>
<accession>A0A8K1CLZ1</accession>
<keyword evidence="4" id="KW-1185">Reference proteome</keyword>
<evidence type="ECO:0000313" key="4">
    <source>
        <dbReference type="Proteomes" id="UP000794436"/>
    </source>
</evidence>
<dbReference type="EMBL" id="SPLM01000036">
    <property type="protein sequence ID" value="TMW65964.1"/>
    <property type="molecule type" value="Genomic_DNA"/>
</dbReference>
<evidence type="ECO:0000256" key="2">
    <source>
        <dbReference type="SAM" id="MobiDB-lite"/>
    </source>
</evidence>
<keyword evidence="1" id="KW-0175">Coiled coil</keyword>
<dbReference type="AlphaFoldDB" id="A0A8K1CLZ1"/>
<dbReference type="Proteomes" id="UP000794436">
    <property type="component" value="Unassembled WGS sequence"/>
</dbReference>
<sequence length="313" mass="35339">MRSAWTSPRAMEGDGDYADSASGPTSPVDAVEGVQERFDLSEDALEAHRQVLEMSTTIEILTRDFENLQRELLDAYKKLQEYSAQDPRLGASSPSKSVGTTAKGGIVSNAIAKLRMSGGNERCCSHEGELDEMKRLVIIKDTALKEALDERNDYKMQLERAEVLLRELRDGQPRSSQPTMSRTASFAGIPMGMTSTSPVLFATTQYATQSSGQKELPKRERFDQESTYHRKEDDDLFWQKQYREAVQMRKKPGQTATTMPTNSTAHRASLKIFSYPNNQRQRGITDETVPFTRYIGISTRQNEIIKEQHRLLS</sequence>
<evidence type="ECO:0000313" key="3">
    <source>
        <dbReference type="EMBL" id="TMW65964.1"/>
    </source>
</evidence>
<organism evidence="3 4">
    <name type="scientific">Pythium oligandrum</name>
    <name type="common">Mycoparasitic fungus</name>
    <dbReference type="NCBI Taxonomy" id="41045"/>
    <lineage>
        <taxon>Eukaryota</taxon>
        <taxon>Sar</taxon>
        <taxon>Stramenopiles</taxon>
        <taxon>Oomycota</taxon>
        <taxon>Peronosporomycetes</taxon>
        <taxon>Pythiales</taxon>
        <taxon>Pythiaceae</taxon>
        <taxon>Pythium</taxon>
    </lineage>
</organism>
<feature type="region of interest" description="Disordered" evidence="2">
    <location>
        <begin position="208"/>
        <end position="228"/>
    </location>
</feature>
<name>A0A8K1CLZ1_PYTOL</name>
<dbReference type="OrthoDB" id="71895at2759"/>